<comment type="similarity">
    <text evidence="10">Belongs to the TRAFAC class YlqF/YawG GTPase family. RsgA subfamily.</text>
</comment>
<feature type="binding site" evidence="10">
    <location>
        <begin position="155"/>
        <end position="158"/>
    </location>
    <ligand>
        <name>GTP</name>
        <dbReference type="ChEBI" id="CHEBI:37565"/>
    </ligand>
</feature>
<dbReference type="InterPro" id="IPR030378">
    <property type="entry name" value="G_CP_dom"/>
</dbReference>
<organism evidence="14 15">
    <name type="scientific">Paenibacillus lacisoli</name>
    <dbReference type="NCBI Taxonomy" id="3064525"/>
    <lineage>
        <taxon>Bacteria</taxon>
        <taxon>Bacillati</taxon>
        <taxon>Bacillota</taxon>
        <taxon>Bacilli</taxon>
        <taxon>Bacillales</taxon>
        <taxon>Paenibacillaceae</taxon>
        <taxon>Paenibacillus</taxon>
    </lineage>
</organism>
<evidence type="ECO:0000313" key="14">
    <source>
        <dbReference type="EMBL" id="MDO7905727.1"/>
    </source>
</evidence>
<evidence type="ECO:0000256" key="11">
    <source>
        <dbReference type="SAM" id="MobiDB-lite"/>
    </source>
</evidence>
<dbReference type="PANTHER" id="PTHR32120">
    <property type="entry name" value="SMALL RIBOSOMAL SUBUNIT BIOGENESIS GTPASE RSGA"/>
    <property type="match status" value="1"/>
</dbReference>
<keyword evidence="4 10" id="KW-0699">rRNA-binding</keyword>
<dbReference type="Proteomes" id="UP001240171">
    <property type="component" value="Unassembled WGS sequence"/>
</dbReference>
<keyword evidence="5 10" id="KW-0547">Nucleotide-binding</keyword>
<evidence type="ECO:0000256" key="6">
    <source>
        <dbReference type="ARBA" id="ARBA00022801"/>
    </source>
</evidence>
<dbReference type="CDD" id="cd01854">
    <property type="entry name" value="YjeQ_EngC"/>
    <property type="match status" value="1"/>
</dbReference>
<feature type="binding site" evidence="10">
    <location>
        <position position="295"/>
    </location>
    <ligand>
        <name>Zn(2+)</name>
        <dbReference type="ChEBI" id="CHEBI:29105"/>
    </ligand>
</feature>
<evidence type="ECO:0000256" key="1">
    <source>
        <dbReference type="ARBA" id="ARBA00022490"/>
    </source>
</evidence>
<feature type="domain" description="CP-type G" evidence="13">
    <location>
        <begin position="106"/>
        <end position="265"/>
    </location>
</feature>
<dbReference type="PANTHER" id="PTHR32120:SF10">
    <property type="entry name" value="SMALL RIBOSOMAL SUBUNIT BIOGENESIS GTPASE RSGA"/>
    <property type="match status" value="1"/>
</dbReference>
<dbReference type="PROSITE" id="PS51721">
    <property type="entry name" value="G_CP"/>
    <property type="match status" value="1"/>
</dbReference>
<dbReference type="RefSeq" id="WP_305022930.1">
    <property type="nucleotide sequence ID" value="NZ_JAUQTB010000002.1"/>
</dbReference>
<evidence type="ECO:0000313" key="15">
    <source>
        <dbReference type="Proteomes" id="UP001240171"/>
    </source>
</evidence>
<keyword evidence="7 10" id="KW-0862">Zinc</keyword>
<evidence type="ECO:0000259" key="13">
    <source>
        <dbReference type="PROSITE" id="PS51721"/>
    </source>
</evidence>
<dbReference type="InterPro" id="IPR004881">
    <property type="entry name" value="Ribosome_biogen_GTPase_RsgA"/>
</dbReference>
<feature type="binding site" evidence="10">
    <location>
        <begin position="207"/>
        <end position="215"/>
    </location>
    <ligand>
        <name>GTP</name>
        <dbReference type="ChEBI" id="CHEBI:37565"/>
    </ligand>
</feature>
<evidence type="ECO:0000256" key="9">
    <source>
        <dbReference type="ARBA" id="ARBA00023134"/>
    </source>
</evidence>
<keyword evidence="15" id="KW-1185">Reference proteome</keyword>
<reference evidence="14 15" key="1">
    <citation type="submission" date="2023-07" db="EMBL/GenBank/DDBJ databases">
        <title>Paenibacillus sp. JX-17 nov. isolated from soil.</title>
        <authorList>
            <person name="Wan Y."/>
            <person name="Liu B."/>
        </authorList>
    </citation>
    <scope>NUCLEOTIDE SEQUENCE [LARGE SCALE GENOMIC DNA]</scope>
    <source>
        <strain evidence="14 15">JX-17</strain>
    </source>
</reference>
<feature type="region of interest" description="Disordered" evidence="11">
    <location>
        <begin position="331"/>
        <end position="353"/>
    </location>
</feature>
<comment type="subunit">
    <text evidence="10">Monomer. Associates with 30S ribosomal subunit, binds 16S rRNA.</text>
</comment>
<keyword evidence="8 10" id="KW-0694">RNA-binding</keyword>
<feature type="binding site" evidence="10">
    <location>
        <position position="293"/>
    </location>
    <ligand>
        <name>Zn(2+)</name>
        <dbReference type="ChEBI" id="CHEBI:29105"/>
    </ligand>
</feature>
<dbReference type="Gene3D" id="3.40.50.300">
    <property type="entry name" value="P-loop containing nucleotide triphosphate hydrolases"/>
    <property type="match status" value="1"/>
</dbReference>
<dbReference type="Gene3D" id="1.10.40.50">
    <property type="entry name" value="Probable gtpase engc, domain 3"/>
    <property type="match status" value="1"/>
</dbReference>
<dbReference type="SUPFAM" id="SSF52540">
    <property type="entry name" value="P-loop containing nucleoside triphosphate hydrolases"/>
    <property type="match status" value="1"/>
</dbReference>
<dbReference type="Pfam" id="PF03193">
    <property type="entry name" value="RsgA_GTPase"/>
    <property type="match status" value="1"/>
</dbReference>
<dbReference type="HAMAP" id="MF_01820">
    <property type="entry name" value="GTPase_RsgA"/>
    <property type="match status" value="1"/>
</dbReference>
<comment type="function">
    <text evidence="10">One of several proteins that assist in the late maturation steps of the functional core of the 30S ribosomal subunit. Helps release RbfA from mature subunits. May play a role in the assembly of ribosomal proteins into the subunit. Circularly permuted GTPase that catalyzes slow GTP hydrolysis, GTPase activity is stimulated by the 30S ribosomal subunit.</text>
</comment>
<protein>
    <recommendedName>
        <fullName evidence="10">Small ribosomal subunit biogenesis GTPase RsgA</fullName>
        <ecNumber evidence="10">3.6.1.-</ecNumber>
    </recommendedName>
</protein>
<feature type="binding site" evidence="10">
    <location>
        <position position="288"/>
    </location>
    <ligand>
        <name>Zn(2+)</name>
        <dbReference type="ChEBI" id="CHEBI:29105"/>
    </ligand>
</feature>
<evidence type="ECO:0000256" key="5">
    <source>
        <dbReference type="ARBA" id="ARBA00022741"/>
    </source>
</evidence>
<evidence type="ECO:0000256" key="3">
    <source>
        <dbReference type="ARBA" id="ARBA00022723"/>
    </source>
</evidence>
<feature type="domain" description="EngC GTPase" evidence="12">
    <location>
        <begin position="116"/>
        <end position="263"/>
    </location>
</feature>
<evidence type="ECO:0000256" key="2">
    <source>
        <dbReference type="ARBA" id="ARBA00022517"/>
    </source>
</evidence>
<name>A0ABT9CCM2_9BACL</name>
<comment type="cofactor">
    <cofactor evidence="10">
        <name>Zn(2+)</name>
        <dbReference type="ChEBI" id="CHEBI:29105"/>
    </cofactor>
    <text evidence="10">Binds 1 zinc ion per subunit.</text>
</comment>
<keyword evidence="3 10" id="KW-0479">Metal-binding</keyword>
<comment type="subcellular location">
    <subcellularLocation>
        <location evidence="10">Cytoplasm</location>
    </subcellularLocation>
</comment>
<keyword evidence="9 10" id="KW-0342">GTP-binding</keyword>
<evidence type="ECO:0000256" key="10">
    <source>
        <dbReference type="HAMAP-Rule" id="MF_01820"/>
    </source>
</evidence>
<evidence type="ECO:0000256" key="4">
    <source>
        <dbReference type="ARBA" id="ARBA00022730"/>
    </source>
</evidence>
<dbReference type="InterPro" id="IPR027417">
    <property type="entry name" value="P-loop_NTPase"/>
</dbReference>
<accession>A0ABT9CCM2</accession>
<keyword evidence="6 10" id="KW-0378">Hydrolase</keyword>
<keyword evidence="2 10" id="KW-0690">Ribosome biogenesis</keyword>
<proteinExistence type="inferred from homology"/>
<evidence type="ECO:0000259" key="12">
    <source>
        <dbReference type="PROSITE" id="PS50936"/>
    </source>
</evidence>
<comment type="caution">
    <text evidence="14">The sequence shown here is derived from an EMBL/GenBank/DDBJ whole genome shotgun (WGS) entry which is preliminary data.</text>
</comment>
<dbReference type="EMBL" id="JAUQTB010000002">
    <property type="protein sequence ID" value="MDO7905727.1"/>
    <property type="molecule type" value="Genomic_DNA"/>
</dbReference>
<dbReference type="NCBIfam" id="TIGR00157">
    <property type="entry name" value="ribosome small subunit-dependent GTPase A"/>
    <property type="match status" value="1"/>
</dbReference>
<sequence>MTIEHYGWNADRNKKWETWLEANQERRAGKDYVPARVTGDYGMGLKLVSDKGEVWGQVSGRLRHHTLLEGDLPAVGDWVIISDGEDTAVIHGVLERSSRISRQAAGNQIREQLIAANVDTLLLVTALNHDFNPRRLERYLIMAWNSGANPIIVLSKRDLSDCVEQQLAEVERIAPGVPVVAVSALQELGKEQLEQILVPGNTIAMTGTSGCGKSTMLNWLSGASIQQTQGVREEDSRGRHTTTARQMFVLPQGAIMIDTPGMRELTLWEEGTGLSSAFGDIEDLAQDCKFSDCRHQSETGCAVRKAMDEGVLPSERLTSYLKLQYQARKEAESLRRKQQGKSFSGKTRQGKQR</sequence>
<feature type="binding site" evidence="10">
    <location>
        <position position="301"/>
    </location>
    <ligand>
        <name>Zn(2+)</name>
        <dbReference type="ChEBI" id="CHEBI:29105"/>
    </ligand>
</feature>
<dbReference type="InterPro" id="IPR010914">
    <property type="entry name" value="RsgA_GTPase_dom"/>
</dbReference>
<dbReference type="EC" id="3.6.1.-" evidence="10"/>
<keyword evidence="1 10" id="KW-0963">Cytoplasm</keyword>
<evidence type="ECO:0000256" key="7">
    <source>
        <dbReference type="ARBA" id="ARBA00022833"/>
    </source>
</evidence>
<evidence type="ECO:0000256" key="8">
    <source>
        <dbReference type="ARBA" id="ARBA00022884"/>
    </source>
</evidence>
<dbReference type="PROSITE" id="PS50936">
    <property type="entry name" value="ENGC_GTPASE"/>
    <property type="match status" value="1"/>
</dbReference>
<gene>
    <name evidence="10 14" type="primary">rsgA</name>
    <name evidence="14" type="ORF">Q5741_04780</name>
</gene>